<evidence type="ECO:0000313" key="2">
    <source>
        <dbReference type="Proteomes" id="UP001501455"/>
    </source>
</evidence>
<evidence type="ECO:0000313" key="1">
    <source>
        <dbReference type="EMBL" id="GAA3499999.1"/>
    </source>
</evidence>
<sequence>MPESLTDRSVAVPDHALAARLGPVWRDANIRTGPSLSHPVIRVVLPDAAVVHESTGWSPGDEVVEDRHPGGVITSSVWFRLSGGGWSSAVNFEPATVTGLLEDAVGVTPHPPAGDR</sequence>
<dbReference type="EMBL" id="BAAAXF010000051">
    <property type="protein sequence ID" value="GAA3499999.1"/>
    <property type="molecule type" value="Genomic_DNA"/>
</dbReference>
<proteinExistence type="predicted"/>
<dbReference type="RefSeq" id="WP_345580767.1">
    <property type="nucleotide sequence ID" value="NZ_BAAAXF010000051.1"/>
</dbReference>
<accession>A0ABP6TZW7</accession>
<reference evidence="2" key="1">
    <citation type="journal article" date="2019" name="Int. J. Syst. Evol. Microbiol.">
        <title>The Global Catalogue of Microorganisms (GCM) 10K type strain sequencing project: providing services to taxonomists for standard genome sequencing and annotation.</title>
        <authorList>
            <consortium name="The Broad Institute Genomics Platform"/>
            <consortium name="The Broad Institute Genome Sequencing Center for Infectious Disease"/>
            <person name="Wu L."/>
            <person name="Ma J."/>
        </authorList>
    </citation>
    <scope>NUCLEOTIDE SEQUENCE [LARGE SCALE GENOMIC DNA]</scope>
    <source>
        <strain evidence="2">JCM 4816</strain>
    </source>
</reference>
<name>A0ABP6TZW7_9ACTN</name>
<dbReference type="Proteomes" id="UP001501455">
    <property type="component" value="Unassembled WGS sequence"/>
</dbReference>
<comment type="caution">
    <text evidence="1">The sequence shown here is derived from an EMBL/GenBank/DDBJ whole genome shotgun (WGS) entry which is preliminary data.</text>
</comment>
<organism evidence="1 2">
    <name type="scientific">Streptomyces prasinosporus</name>
    <dbReference type="NCBI Taxonomy" id="68256"/>
    <lineage>
        <taxon>Bacteria</taxon>
        <taxon>Bacillati</taxon>
        <taxon>Actinomycetota</taxon>
        <taxon>Actinomycetes</taxon>
        <taxon>Kitasatosporales</taxon>
        <taxon>Streptomycetaceae</taxon>
        <taxon>Streptomyces</taxon>
        <taxon>Streptomyces albogriseolus group</taxon>
    </lineage>
</organism>
<protein>
    <submittedName>
        <fullName evidence="1">Uncharacterized protein</fullName>
    </submittedName>
</protein>
<keyword evidence="2" id="KW-1185">Reference proteome</keyword>
<gene>
    <name evidence="1" type="ORF">GCM10019016_071040</name>
</gene>